<accession>A0A1I6AK07</accession>
<feature type="domain" description="TRASH" evidence="1">
    <location>
        <begin position="164"/>
        <end position="202"/>
    </location>
</feature>
<evidence type="ECO:0000259" key="1">
    <source>
        <dbReference type="SMART" id="SM00746"/>
    </source>
</evidence>
<dbReference type="SUPFAM" id="SSF47240">
    <property type="entry name" value="Ferritin-like"/>
    <property type="match status" value="1"/>
</dbReference>
<sequence>MMFIEVFAVRGALDDERRRRIGERLVTDLMPDTGDAPAEVMEAGRSITQVVFHEPVDWYVGGARADASAPRYLVRASVPEDWREQMGEHLVRVFTAVLADVDDDPDRLYRQPDAWIHVVGVPEGGCGVRGEVVGSLDIVKMITRSYRDSPDRFDREVPPGRGLDPVCGMVVPLEHAVVTREHEGTTYAFCSKGCADVFAEETGVTETRNATV</sequence>
<dbReference type="OrthoDB" id="1438441at2"/>
<name>A0A1I6AK07_9PSEU</name>
<dbReference type="SMART" id="SM00746">
    <property type="entry name" value="TRASH"/>
    <property type="match status" value="1"/>
</dbReference>
<dbReference type="EMBL" id="FOWW01000013">
    <property type="protein sequence ID" value="SFQ68837.1"/>
    <property type="molecule type" value="Genomic_DNA"/>
</dbReference>
<dbReference type="RefSeq" id="WP_092536137.1">
    <property type="nucleotide sequence ID" value="NZ_FOWW01000013.1"/>
</dbReference>
<keyword evidence="3" id="KW-1185">Reference proteome</keyword>
<dbReference type="Proteomes" id="UP000198727">
    <property type="component" value="Unassembled WGS sequence"/>
</dbReference>
<gene>
    <name evidence="2" type="ORF">SAMN05421810_1136</name>
</gene>
<evidence type="ECO:0000313" key="3">
    <source>
        <dbReference type="Proteomes" id="UP000198727"/>
    </source>
</evidence>
<protein>
    <submittedName>
        <fullName evidence="2">YHS domain-containing protein</fullName>
    </submittedName>
</protein>
<dbReference type="AlphaFoldDB" id="A0A1I6AK07"/>
<proteinExistence type="predicted"/>
<dbReference type="InterPro" id="IPR007029">
    <property type="entry name" value="YHS_dom"/>
</dbReference>
<evidence type="ECO:0000313" key="2">
    <source>
        <dbReference type="EMBL" id="SFQ68837.1"/>
    </source>
</evidence>
<organism evidence="2 3">
    <name type="scientific">Amycolatopsis arida</name>
    <dbReference type="NCBI Taxonomy" id="587909"/>
    <lineage>
        <taxon>Bacteria</taxon>
        <taxon>Bacillati</taxon>
        <taxon>Actinomycetota</taxon>
        <taxon>Actinomycetes</taxon>
        <taxon>Pseudonocardiales</taxon>
        <taxon>Pseudonocardiaceae</taxon>
        <taxon>Amycolatopsis</taxon>
    </lineage>
</organism>
<dbReference type="Pfam" id="PF04945">
    <property type="entry name" value="YHS"/>
    <property type="match status" value="1"/>
</dbReference>
<dbReference type="STRING" id="587909.SAMN05421810_1136"/>
<dbReference type="InterPro" id="IPR009078">
    <property type="entry name" value="Ferritin-like_SF"/>
</dbReference>
<dbReference type="InterPro" id="IPR011017">
    <property type="entry name" value="TRASH_dom"/>
</dbReference>
<reference evidence="3" key="1">
    <citation type="submission" date="2016-10" db="EMBL/GenBank/DDBJ databases">
        <authorList>
            <person name="Varghese N."/>
            <person name="Submissions S."/>
        </authorList>
    </citation>
    <scope>NUCLEOTIDE SEQUENCE [LARGE SCALE GENOMIC DNA]</scope>
    <source>
        <strain evidence="3">CGMCC 4.5579</strain>
    </source>
</reference>